<name>M3E6V8_9ACTN</name>
<sequence length="214" mass="23185">MTDRAPIGRSCSSAVTRVRLTLAIESAIECPIVLRAKSSIAEWAHRCDQAVLARMGCPFDPFAGRFRAPGERTLRDVFARVDPGALAAAGFARLTSLTPSVVGPLGPEGIPEREQRRAHRTSARSRDQRRRRRAFAVDGTCLRGAVRADGSRVFVLTAVRHDDALTTALREIGAKANEITEFAPLLDTIDDQDLNDAVVTVDALHAAGPCHLPR</sequence>
<evidence type="ECO:0000313" key="2">
    <source>
        <dbReference type="EMBL" id="EMF51836.1"/>
    </source>
</evidence>
<evidence type="ECO:0000313" key="3">
    <source>
        <dbReference type="Proteomes" id="UP000030760"/>
    </source>
</evidence>
<reference evidence="3" key="1">
    <citation type="journal article" date="2013" name="Genome Announc.">
        <title>Draft Genome Sequence of Streptomyces bottropensis ATCC 25435, a Bottromycin-Producing Actinomycete.</title>
        <authorList>
            <person name="Zhang H."/>
            <person name="Zhou W."/>
            <person name="Zhuang Y."/>
            <person name="Liang X."/>
            <person name="Liu T."/>
        </authorList>
    </citation>
    <scope>NUCLEOTIDE SEQUENCE [LARGE SCALE GENOMIC DNA]</scope>
    <source>
        <strain evidence="3">ATCC 25435</strain>
    </source>
</reference>
<dbReference type="EMBL" id="KB405095">
    <property type="protein sequence ID" value="EMF51836.1"/>
    <property type="molecule type" value="Genomic_DNA"/>
</dbReference>
<dbReference type="AlphaFoldDB" id="M3E6V8"/>
<feature type="compositionally biased region" description="Basic residues" evidence="1">
    <location>
        <begin position="116"/>
        <end position="130"/>
    </location>
</feature>
<dbReference type="RefSeq" id="WP_005484012.1">
    <property type="nucleotide sequence ID" value="NZ_KB405095.1"/>
</dbReference>
<protein>
    <submittedName>
        <fullName evidence="2">Transposase</fullName>
    </submittedName>
</protein>
<gene>
    <name evidence="2" type="ORF">SBD_6358</name>
</gene>
<feature type="region of interest" description="Disordered" evidence="1">
    <location>
        <begin position="102"/>
        <end position="130"/>
    </location>
</feature>
<dbReference type="GeneID" id="300414609"/>
<accession>M3E6V8</accession>
<organism evidence="2 3">
    <name type="scientific">Streptomyces bottropensis ATCC 25435</name>
    <dbReference type="NCBI Taxonomy" id="1054862"/>
    <lineage>
        <taxon>Bacteria</taxon>
        <taxon>Bacillati</taxon>
        <taxon>Actinomycetota</taxon>
        <taxon>Actinomycetes</taxon>
        <taxon>Kitasatosporales</taxon>
        <taxon>Streptomycetaceae</taxon>
        <taxon>Streptomyces</taxon>
    </lineage>
</organism>
<dbReference type="Proteomes" id="UP000030760">
    <property type="component" value="Unassembled WGS sequence"/>
</dbReference>
<evidence type="ECO:0000256" key="1">
    <source>
        <dbReference type="SAM" id="MobiDB-lite"/>
    </source>
</evidence>
<proteinExistence type="predicted"/>